<protein>
    <submittedName>
        <fullName evidence="5">Adenylate/guanylate cyclase domain-containing protein</fullName>
    </submittedName>
</protein>
<dbReference type="Pfam" id="PF00672">
    <property type="entry name" value="HAMP"/>
    <property type="match status" value="1"/>
</dbReference>
<feature type="region of interest" description="Disordered" evidence="1">
    <location>
        <begin position="472"/>
        <end position="495"/>
    </location>
</feature>
<dbReference type="CDD" id="cd07302">
    <property type="entry name" value="CHD"/>
    <property type="match status" value="1"/>
</dbReference>
<evidence type="ECO:0000256" key="1">
    <source>
        <dbReference type="SAM" id="MobiDB-lite"/>
    </source>
</evidence>
<keyword evidence="6" id="KW-1185">Reference proteome</keyword>
<dbReference type="Gene3D" id="6.10.340.10">
    <property type="match status" value="1"/>
</dbReference>
<organism evidence="5 6">
    <name type="scientific">Synoicihabitans lomoniglobus</name>
    <dbReference type="NCBI Taxonomy" id="2909285"/>
    <lineage>
        <taxon>Bacteria</taxon>
        <taxon>Pseudomonadati</taxon>
        <taxon>Verrucomicrobiota</taxon>
        <taxon>Opitutia</taxon>
        <taxon>Opitutales</taxon>
        <taxon>Opitutaceae</taxon>
        <taxon>Synoicihabitans</taxon>
    </lineage>
</organism>
<dbReference type="PANTHER" id="PTHR43081:SF1">
    <property type="entry name" value="ADENYLATE CYCLASE, TERMINAL-DIFFERENTIATION SPECIFIC"/>
    <property type="match status" value="1"/>
</dbReference>
<evidence type="ECO:0000259" key="4">
    <source>
        <dbReference type="PROSITE" id="PS50885"/>
    </source>
</evidence>
<dbReference type="InterPro" id="IPR029787">
    <property type="entry name" value="Nucleotide_cyclase"/>
</dbReference>
<dbReference type="CDD" id="cd06225">
    <property type="entry name" value="HAMP"/>
    <property type="match status" value="1"/>
</dbReference>
<dbReference type="RefSeq" id="WP_330928735.1">
    <property type="nucleotide sequence ID" value="NZ_CP119075.1"/>
</dbReference>
<gene>
    <name evidence="5" type="ORF">PXH66_01530</name>
</gene>
<keyword evidence="2" id="KW-1133">Transmembrane helix</keyword>
<dbReference type="InterPro" id="IPR001054">
    <property type="entry name" value="A/G_cyclase"/>
</dbReference>
<feature type="transmembrane region" description="Helical" evidence="2">
    <location>
        <begin position="208"/>
        <end position="229"/>
    </location>
</feature>
<proteinExistence type="predicted"/>
<feature type="compositionally biased region" description="Basic and acidic residues" evidence="1">
    <location>
        <begin position="472"/>
        <end position="482"/>
    </location>
</feature>
<dbReference type="GO" id="GO:0016020">
    <property type="term" value="C:membrane"/>
    <property type="evidence" value="ECO:0007669"/>
    <property type="project" value="InterPro"/>
</dbReference>
<dbReference type="EMBL" id="CP119075">
    <property type="protein sequence ID" value="WED65529.1"/>
    <property type="molecule type" value="Genomic_DNA"/>
</dbReference>
<feature type="transmembrane region" description="Helical" evidence="2">
    <location>
        <begin position="25"/>
        <end position="47"/>
    </location>
</feature>
<accession>A0AAE9ZY73</accession>
<dbReference type="GO" id="GO:0004016">
    <property type="term" value="F:adenylate cyclase activity"/>
    <property type="evidence" value="ECO:0007669"/>
    <property type="project" value="UniProtKB-ARBA"/>
</dbReference>
<feature type="domain" description="HAMP" evidence="4">
    <location>
        <begin position="231"/>
        <end position="283"/>
    </location>
</feature>
<dbReference type="PROSITE" id="PS50125">
    <property type="entry name" value="GUANYLATE_CYCLASE_2"/>
    <property type="match status" value="1"/>
</dbReference>
<dbReference type="SMART" id="SM00304">
    <property type="entry name" value="HAMP"/>
    <property type="match status" value="1"/>
</dbReference>
<dbReference type="Gene3D" id="3.30.70.1230">
    <property type="entry name" value="Nucleotide cyclase"/>
    <property type="match status" value="1"/>
</dbReference>
<evidence type="ECO:0000313" key="5">
    <source>
        <dbReference type="EMBL" id="WED65529.1"/>
    </source>
</evidence>
<dbReference type="SMART" id="SM00044">
    <property type="entry name" value="CYCc"/>
    <property type="match status" value="1"/>
</dbReference>
<dbReference type="InterPro" id="IPR050697">
    <property type="entry name" value="Adenylyl/Guanylyl_Cyclase_3/4"/>
</dbReference>
<dbReference type="SUPFAM" id="SSF158472">
    <property type="entry name" value="HAMP domain-like"/>
    <property type="match status" value="1"/>
</dbReference>
<evidence type="ECO:0000256" key="2">
    <source>
        <dbReference type="SAM" id="Phobius"/>
    </source>
</evidence>
<keyword evidence="2" id="KW-0472">Membrane</keyword>
<name>A0AAE9ZY73_9BACT</name>
<dbReference type="Proteomes" id="UP001218638">
    <property type="component" value="Chromosome"/>
</dbReference>
<dbReference type="GO" id="GO:0009190">
    <property type="term" value="P:cyclic nucleotide biosynthetic process"/>
    <property type="evidence" value="ECO:0007669"/>
    <property type="project" value="InterPro"/>
</dbReference>
<dbReference type="InterPro" id="IPR003660">
    <property type="entry name" value="HAMP_dom"/>
</dbReference>
<feature type="domain" description="Guanylate cyclase" evidence="3">
    <location>
        <begin position="314"/>
        <end position="439"/>
    </location>
</feature>
<dbReference type="SUPFAM" id="SSF55073">
    <property type="entry name" value="Nucleotide cyclase"/>
    <property type="match status" value="1"/>
</dbReference>
<dbReference type="PANTHER" id="PTHR43081">
    <property type="entry name" value="ADENYLATE CYCLASE, TERMINAL-DIFFERENTIATION SPECIFIC-RELATED"/>
    <property type="match status" value="1"/>
</dbReference>
<evidence type="ECO:0000313" key="6">
    <source>
        <dbReference type="Proteomes" id="UP001218638"/>
    </source>
</evidence>
<dbReference type="AlphaFoldDB" id="A0AAE9ZY73"/>
<dbReference type="KEGG" id="slom:PXH66_01530"/>
<keyword evidence="2" id="KW-0812">Transmembrane</keyword>
<dbReference type="GO" id="GO:0035556">
    <property type="term" value="P:intracellular signal transduction"/>
    <property type="evidence" value="ECO:0007669"/>
    <property type="project" value="InterPro"/>
</dbReference>
<sequence length="495" mass="56149">MDSRPANISPFSRPIPWWRQLRFRATLAMVSLSLLVAGALFVTNYVFGRSELLKQFQERVETIAGTGAVAIQGDLLESIEFQLDYLTDEFQDSRAILEEIRQRNRLSHEEIYILRPVSREDLFETEFVVMTAEEPYIANRYQIREQNRQAYLRALQKGEVTSTGIYESDVGEWISAYSPIKNRLGEIIAVLEVDAQVQRYDRALRDKILIEATVTGLALAIALMAVLFLTRQLTRDIGKLVMAMRRFERGETNVQLQLDSRDEIAAMAETFNGMAYSVGEKLKLLPFVSQFTAHAVEKSRYVENWLEGQEQEAAILITDVRGFTRSAEDMAPDELLRQLNELLALQTEVVLAHGGDVDKFMGDSVLAVFSGGADCLQRAVMCGRELLSRVQQRTNEWPQNWALGAAVNYGRVVVGAVGSQARRDYTVIGNPVNSAAHLCAAARQWELLLPPGLWEQLPMELKNLFPEEVGVRTKHEQNDRPMRSHRRNDVTQTPW</sequence>
<dbReference type="Pfam" id="PF00211">
    <property type="entry name" value="Guanylate_cyc"/>
    <property type="match status" value="1"/>
</dbReference>
<reference evidence="5" key="1">
    <citation type="submission" date="2023-03" db="EMBL/GenBank/DDBJ databases">
        <title>Lomoglobus Profundus gen. nov., sp. nov., a novel member of the phylum Verrucomicrobia, isolated from deep-marine sediment of South China Sea.</title>
        <authorList>
            <person name="Ahmad T."/>
            <person name="Ishaq S.E."/>
            <person name="Wang F."/>
        </authorList>
    </citation>
    <scope>NUCLEOTIDE SEQUENCE</scope>
    <source>
        <strain evidence="5">LMO-M01</strain>
    </source>
</reference>
<evidence type="ECO:0000259" key="3">
    <source>
        <dbReference type="PROSITE" id="PS50125"/>
    </source>
</evidence>
<dbReference type="PROSITE" id="PS50885">
    <property type="entry name" value="HAMP"/>
    <property type="match status" value="1"/>
</dbReference>